<dbReference type="EMBL" id="CM047901">
    <property type="protein sequence ID" value="KAJ0098130.1"/>
    <property type="molecule type" value="Genomic_DNA"/>
</dbReference>
<evidence type="ECO:0000313" key="1">
    <source>
        <dbReference type="EMBL" id="KAJ0098130.1"/>
    </source>
</evidence>
<evidence type="ECO:0000313" key="2">
    <source>
        <dbReference type="Proteomes" id="UP001164250"/>
    </source>
</evidence>
<sequence>MDRNLRDWSTLPVDLLSIIAGGLKTPSDTLRFGAVCKKFLLAIRFQKTPSSFKGLRIPVPVPASKKDIKPPDRCFQGYLVLTESVFYAIEPLPSRTSNINVSTKTFIVRLQKSSLTGRMQVKEPLSRFRFRHLARSLPKTLNLMDFQVHELHKSYGLDFVVVRKRKDRYMNYDNMESTSFHKVVVATCLDEHYRDFAVMVTQGIGEMNLWRNGEPEWISIYHLTGKSFSVVDVVYHKHRFYAIDIRGFAISIDHRTSKIYDAANKFFEPIPGLKYLVSSHDHLFLVVKTHLPFRDELGYGICMSVYVLDEVNHVWLYVEGGLDDRTFFVGDDCSFSVSAEEFPELRSNSVYFNDDEFAEASEAHPGWYPGIYDVKYEMIGPLAGFPRHSKLYWPAPNWLARIPAARAGR</sequence>
<name>A0ACC1BGH3_9ROSI</name>
<dbReference type="Proteomes" id="UP001164250">
    <property type="component" value="Chromosome 5"/>
</dbReference>
<gene>
    <name evidence="1" type="ORF">Patl1_29211</name>
</gene>
<keyword evidence="2" id="KW-1185">Reference proteome</keyword>
<accession>A0ACC1BGH3</accession>
<proteinExistence type="predicted"/>
<comment type="caution">
    <text evidence="1">The sequence shown here is derived from an EMBL/GenBank/DDBJ whole genome shotgun (WGS) entry which is preliminary data.</text>
</comment>
<organism evidence="1 2">
    <name type="scientific">Pistacia atlantica</name>
    <dbReference type="NCBI Taxonomy" id="434234"/>
    <lineage>
        <taxon>Eukaryota</taxon>
        <taxon>Viridiplantae</taxon>
        <taxon>Streptophyta</taxon>
        <taxon>Embryophyta</taxon>
        <taxon>Tracheophyta</taxon>
        <taxon>Spermatophyta</taxon>
        <taxon>Magnoliopsida</taxon>
        <taxon>eudicotyledons</taxon>
        <taxon>Gunneridae</taxon>
        <taxon>Pentapetalae</taxon>
        <taxon>rosids</taxon>
        <taxon>malvids</taxon>
        <taxon>Sapindales</taxon>
        <taxon>Anacardiaceae</taxon>
        <taxon>Pistacia</taxon>
    </lineage>
</organism>
<protein>
    <submittedName>
        <fullName evidence="1">Uncharacterized protein</fullName>
    </submittedName>
</protein>
<reference evidence="2" key="1">
    <citation type="journal article" date="2023" name="G3 (Bethesda)">
        <title>Genome assembly and association tests identify interacting loci associated with vigor, precocity, and sex in interspecific pistachio rootstocks.</title>
        <authorList>
            <person name="Palmer W."/>
            <person name="Jacygrad E."/>
            <person name="Sagayaradj S."/>
            <person name="Cavanaugh K."/>
            <person name="Han R."/>
            <person name="Bertier L."/>
            <person name="Beede B."/>
            <person name="Kafkas S."/>
            <person name="Golino D."/>
            <person name="Preece J."/>
            <person name="Michelmore R."/>
        </authorList>
    </citation>
    <scope>NUCLEOTIDE SEQUENCE [LARGE SCALE GENOMIC DNA]</scope>
</reference>